<evidence type="ECO:0000313" key="1">
    <source>
        <dbReference type="EMBL" id="SHG24545.1"/>
    </source>
</evidence>
<sequence length="72" mass="7845">MKDFSNASFPPETIEAMTIAMESALGTLPHPISSGHVQSVAETILRTANDGERDPKVLERMALLELQISPRP</sequence>
<dbReference type="Proteomes" id="UP000189796">
    <property type="component" value="Chromosome I"/>
</dbReference>
<evidence type="ECO:0000313" key="2">
    <source>
        <dbReference type="Proteomes" id="UP000189796"/>
    </source>
</evidence>
<gene>
    <name evidence="1" type="ORF">SAMN05443248_0856</name>
</gene>
<name>A0A1M5I8E6_9BRAD</name>
<dbReference type="AlphaFoldDB" id="A0A1M5I8E6"/>
<dbReference type="RefSeq" id="WP_079600137.1">
    <property type="nucleotide sequence ID" value="NZ_LT670817.1"/>
</dbReference>
<organism evidence="1 2">
    <name type="scientific">Bradyrhizobium erythrophlei</name>
    <dbReference type="NCBI Taxonomy" id="1437360"/>
    <lineage>
        <taxon>Bacteria</taxon>
        <taxon>Pseudomonadati</taxon>
        <taxon>Pseudomonadota</taxon>
        <taxon>Alphaproteobacteria</taxon>
        <taxon>Hyphomicrobiales</taxon>
        <taxon>Nitrobacteraceae</taxon>
        <taxon>Bradyrhizobium</taxon>
    </lineage>
</organism>
<dbReference type="EMBL" id="LT670817">
    <property type="protein sequence ID" value="SHG24545.1"/>
    <property type="molecule type" value="Genomic_DNA"/>
</dbReference>
<dbReference type="OrthoDB" id="8243347at2"/>
<proteinExistence type="predicted"/>
<protein>
    <submittedName>
        <fullName evidence="1">Uncharacterized protein</fullName>
    </submittedName>
</protein>
<reference evidence="1 2" key="1">
    <citation type="submission" date="2016-11" db="EMBL/GenBank/DDBJ databases">
        <authorList>
            <person name="Jaros S."/>
            <person name="Januszkiewicz K."/>
            <person name="Wedrychowicz H."/>
        </authorList>
    </citation>
    <scope>NUCLEOTIDE SEQUENCE [LARGE SCALE GENOMIC DNA]</scope>
    <source>
        <strain evidence="1 2">GAS138</strain>
    </source>
</reference>
<accession>A0A1M5I8E6</accession>